<accession>A0A151WIW5</accession>
<keyword evidence="1" id="KW-1133">Transmembrane helix</keyword>
<evidence type="ECO:0000256" key="1">
    <source>
        <dbReference type="SAM" id="Phobius"/>
    </source>
</evidence>
<dbReference type="STRING" id="64791.A0A151WIW5"/>
<dbReference type="Pfam" id="PF05699">
    <property type="entry name" value="Dimer_Tnp_hAT"/>
    <property type="match status" value="1"/>
</dbReference>
<protein>
    <recommendedName>
        <fullName evidence="2">HAT C-terminal dimerisation domain-containing protein</fullName>
    </recommendedName>
</protein>
<dbReference type="PANTHER" id="PTHR46289">
    <property type="entry name" value="52 KDA REPRESSOR OF THE INHIBITOR OF THE PROTEIN KINASE-LIKE PROTEIN-RELATED"/>
    <property type="match status" value="1"/>
</dbReference>
<evidence type="ECO:0000259" key="2">
    <source>
        <dbReference type="Pfam" id="PF05699"/>
    </source>
</evidence>
<evidence type="ECO:0000313" key="3">
    <source>
        <dbReference type="EMBL" id="KYQ47809.1"/>
    </source>
</evidence>
<organism evidence="3 4">
    <name type="scientific">Mycetomoellerius zeteki</name>
    <dbReference type="NCBI Taxonomy" id="64791"/>
    <lineage>
        <taxon>Eukaryota</taxon>
        <taxon>Metazoa</taxon>
        <taxon>Ecdysozoa</taxon>
        <taxon>Arthropoda</taxon>
        <taxon>Hexapoda</taxon>
        <taxon>Insecta</taxon>
        <taxon>Pterygota</taxon>
        <taxon>Neoptera</taxon>
        <taxon>Endopterygota</taxon>
        <taxon>Hymenoptera</taxon>
        <taxon>Apocrita</taxon>
        <taxon>Aculeata</taxon>
        <taxon>Formicoidea</taxon>
        <taxon>Formicidae</taxon>
        <taxon>Myrmicinae</taxon>
        <taxon>Mycetomoellerius</taxon>
    </lineage>
</organism>
<gene>
    <name evidence="3" type="ORF">ALC60_13154</name>
</gene>
<dbReference type="InterPro" id="IPR052958">
    <property type="entry name" value="IFN-induced_PKR_regulator"/>
</dbReference>
<proteinExistence type="predicted"/>
<feature type="transmembrane region" description="Helical" evidence="1">
    <location>
        <begin position="21"/>
        <end position="40"/>
    </location>
</feature>
<dbReference type="Proteomes" id="UP000075809">
    <property type="component" value="Unassembled WGS sequence"/>
</dbReference>
<dbReference type="GO" id="GO:0046983">
    <property type="term" value="F:protein dimerization activity"/>
    <property type="evidence" value="ECO:0007669"/>
    <property type="project" value="InterPro"/>
</dbReference>
<dbReference type="InterPro" id="IPR008906">
    <property type="entry name" value="HATC_C_dom"/>
</dbReference>
<sequence length="108" mass="12557">LKIKKMSASELCKMLYQRDLLTLYSNVNIVLRIFLCIMVSNCSGERSFSVLRRVNNYLRSTQSSDVNYALALLCIEAELNIKTDYNYIINEFAAQKSRKVTILKIKYM</sequence>
<name>A0A151WIW5_9HYME</name>
<evidence type="ECO:0000313" key="4">
    <source>
        <dbReference type="Proteomes" id="UP000075809"/>
    </source>
</evidence>
<feature type="non-terminal residue" evidence="3">
    <location>
        <position position="1"/>
    </location>
</feature>
<dbReference type="PANTHER" id="PTHR46289:SF14">
    <property type="entry name" value="DUF4371 DOMAIN-CONTAINING PROTEIN"/>
    <property type="match status" value="1"/>
</dbReference>
<feature type="domain" description="HAT C-terminal dimerisation" evidence="2">
    <location>
        <begin position="22"/>
        <end position="78"/>
    </location>
</feature>
<keyword evidence="1" id="KW-0472">Membrane</keyword>
<reference evidence="3 4" key="1">
    <citation type="submission" date="2015-09" db="EMBL/GenBank/DDBJ databases">
        <title>Trachymyrmex zeteki WGS genome.</title>
        <authorList>
            <person name="Nygaard S."/>
            <person name="Hu H."/>
            <person name="Boomsma J."/>
            <person name="Zhang G."/>
        </authorList>
    </citation>
    <scope>NUCLEOTIDE SEQUENCE [LARGE SCALE GENOMIC DNA]</scope>
    <source>
        <strain evidence="3">Tzet28-1</strain>
        <tissue evidence="3">Whole body</tissue>
    </source>
</reference>
<dbReference type="EMBL" id="KQ983055">
    <property type="protein sequence ID" value="KYQ47809.1"/>
    <property type="molecule type" value="Genomic_DNA"/>
</dbReference>
<keyword evidence="4" id="KW-1185">Reference proteome</keyword>
<dbReference type="AlphaFoldDB" id="A0A151WIW5"/>
<keyword evidence="1" id="KW-0812">Transmembrane</keyword>